<keyword evidence="4 9" id="KW-0297">G-protein coupled receptor</keyword>
<feature type="transmembrane region" description="Helical" evidence="10">
    <location>
        <begin position="191"/>
        <end position="217"/>
    </location>
</feature>
<feature type="transmembrane region" description="Helical" evidence="10">
    <location>
        <begin position="229"/>
        <end position="254"/>
    </location>
</feature>
<evidence type="ECO:0000256" key="9">
    <source>
        <dbReference type="RuleBase" id="RU000688"/>
    </source>
</evidence>
<name>A0AAY4D432_9TELE</name>
<keyword evidence="8 9" id="KW-0807">Transducer</keyword>
<feature type="transmembrane region" description="Helical" evidence="10">
    <location>
        <begin position="71"/>
        <end position="88"/>
    </location>
</feature>
<feature type="transmembrane region" description="Helical" evidence="10">
    <location>
        <begin position="108"/>
        <end position="126"/>
    </location>
</feature>
<reference evidence="12 13" key="1">
    <citation type="submission" date="2020-06" db="EMBL/GenBank/DDBJ databases">
        <authorList>
            <consortium name="Wellcome Sanger Institute Data Sharing"/>
        </authorList>
    </citation>
    <scope>NUCLEOTIDE SEQUENCE [LARGE SCALE GENOMIC DNA]</scope>
</reference>
<evidence type="ECO:0000256" key="1">
    <source>
        <dbReference type="ARBA" id="ARBA00004141"/>
    </source>
</evidence>
<evidence type="ECO:0000256" key="6">
    <source>
        <dbReference type="ARBA" id="ARBA00023170"/>
    </source>
</evidence>
<protein>
    <recommendedName>
        <fullName evidence="11">G-protein coupled receptors family 1 profile domain-containing protein</fullName>
    </recommendedName>
</protein>
<evidence type="ECO:0000259" key="11">
    <source>
        <dbReference type="PROSITE" id="PS50262"/>
    </source>
</evidence>
<keyword evidence="2 9" id="KW-0812">Transmembrane</keyword>
<reference evidence="12" key="3">
    <citation type="submission" date="2025-09" db="UniProtKB">
        <authorList>
            <consortium name="Ensembl"/>
        </authorList>
    </citation>
    <scope>IDENTIFICATION</scope>
</reference>
<dbReference type="PROSITE" id="PS00237">
    <property type="entry name" value="G_PROTEIN_RECEP_F1_1"/>
    <property type="match status" value="1"/>
</dbReference>
<dbReference type="Pfam" id="PF00001">
    <property type="entry name" value="7tm_1"/>
    <property type="match status" value="1"/>
</dbReference>
<evidence type="ECO:0000256" key="3">
    <source>
        <dbReference type="ARBA" id="ARBA00022989"/>
    </source>
</evidence>
<dbReference type="Proteomes" id="UP000694580">
    <property type="component" value="Chromosome 4"/>
</dbReference>
<dbReference type="InterPro" id="IPR017452">
    <property type="entry name" value="GPCR_Rhodpsn_7TM"/>
</dbReference>
<evidence type="ECO:0000256" key="8">
    <source>
        <dbReference type="ARBA" id="ARBA00023224"/>
    </source>
</evidence>
<reference evidence="12" key="2">
    <citation type="submission" date="2025-08" db="UniProtKB">
        <authorList>
            <consortium name="Ensembl"/>
        </authorList>
    </citation>
    <scope>IDENTIFICATION</scope>
</reference>
<dbReference type="PRINTS" id="PR00237">
    <property type="entry name" value="GPCRRHODOPSN"/>
</dbReference>
<dbReference type="PROSITE" id="PS50262">
    <property type="entry name" value="G_PROTEIN_RECEP_F1_2"/>
    <property type="match status" value="1"/>
</dbReference>
<dbReference type="PANTHER" id="PTHR24232:SF101">
    <property type="entry name" value="G-PROTEIN COUPLED RECEPTOR 35-LIKE"/>
    <property type="match status" value="1"/>
</dbReference>
<evidence type="ECO:0000313" key="12">
    <source>
        <dbReference type="Ensembl" id="ENSDCDP00010039864.1"/>
    </source>
</evidence>
<dbReference type="AlphaFoldDB" id="A0AAY4D432"/>
<keyword evidence="5 10" id="KW-0472">Membrane</keyword>
<dbReference type="GO" id="GO:0007200">
    <property type="term" value="P:phospholipase C-activating G protein-coupled receptor signaling pathway"/>
    <property type="evidence" value="ECO:0007669"/>
    <property type="project" value="TreeGrafter"/>
</dbReference>
<evidence type="ECO:0000256" key="2">
    <source>
        <dbReference type="ARBA" id="ARBA00022692"/>
    </source>
</evidence>
<comment type="similarity">
    <text evidence="9">Belongs to the G-protein coupled receptor 1 family.</text>
</comment>
<feature type="transmembrane region" description="Helical" evidence="10">
    <location>
        <begin position="274"/>
        <end position="291"/>
    </location>
</feature>
<keyword evidence="13" id="KW-1185">Reference proteome</keyword>
<evidence type="ECO:0000256" key="10">
    <source>
        <dbReference type="SAM" id="Phobius"/>
    </source>
</evidence>
<dbReference type="SUPFAM" id="SSF81321">
    <property type="entry name" value="Family A G protein-coupled receptor-like"/>
    <property type="match status" value="1"/>
</dbReference>
<organism evidence="12 13">
    <name type="scientific">Denticeps clupeoides</name>
    <name type="common">denticle herring</name>
    <dbReference type="NCBI Taxonomy" id="299321"/>
    <lineage>
        <taxon>Eukaryota</taxon>
        <taxon>Metazoa</taxon>
        <taxon>Chordata</taxon>
        <taxon>Craniata</taxon>
        <taxon>Vertebrata</taxon>
        <taxon>Euteleostomi</taxon>
        <taxon>Actinopterygii</taxon>
        <taxon>Neopterygii</taxon>
        <taxon>Teleostei</taxon>
        <taxon>Clupei</taxon>
        <taxon>Clupeiformes</taxon>
        <taxon>Denticipitoidei</taxon>
        <taxon>Denticipitidae</taxon>
        <taxon>Denticeps</taxon>
    </lineage>
</organism>
<dbReference type="GO" id="GO:0004930">
    <property type="term" value="F:G protein-coupled receptor activity"/>
    <property type="evidence" value="ECO:0007669"/>
    <property type="project" value="UniProtKB-KW"/>
</dbReference>
<comment type="subcellular location">
    <subcellularLocation>
        <location evidence="1">Membrane</location>
        <topology evidence="1">Multi-pass membrane protein</topology>
    </subcellularLocation>
</comment>
<feature type="domain" description="G-protein coupled receptors family 1 profile" evidence="11">
    <location>
        <begin position="50"/>
        <end position="287"/>
    </location>
</feature>
<feature type="transmembrane region" description="Helical" evidence="10">
    <location>
        <begin position="39"/>
        <end position="59"/>
    </location>
</feature>
<dbReference type="Gene3D" id="1.20.1070.10">
    <property type="entry name" value="Rhodopsin 7-helix transmembrane proteins"/>
    <property type="match status" value="1"/>
</dbReference>
<dbReference type="GeneTree" id="ENSGT01040000240444"/>
<keyword evidence="6 9" id="KW-0675">Receptor</keyword>
<accession>A0AAY4D432</accession>
<evidence type="ECO:0000313" key="13">
    <source>
        <dbReference type="Proteomes" id="UP000694580"/>
    </source>
</evidence>
<keyword evidence="7" id="KW-0325">Glycoprotein</keyword>
<dbReference type="PANTHER" id="PTHR24232">
    <property type="entry name" value="G-PROTEIN COUPLED RECEPTOR"/>
    <property type="match status" value="1"/>
</dbReference>
<dbReference type="GO" id="GO:0035025">
    <property type="term" value="P:positive regulation of Rho protein signal transduction"/>
    <property type="evidence" value="ECO:0007669"/>
    <property type="project" value="TreeGrafter"/>
</dbReference>
<sequence length="323" mass="37783">MNVIIDVNCQFLFFTTPIKKKTNIYMLIYSLSIVFQQVAYLPVFFLSVLLNAAALRVFFLHRAAWTDTHIYMMNLLVANCLLIIFLPFRVYDAFRPLPKSKLCTALLGLHYGNMYASILTIMCISVHRYIAVRFPIKVHRLSNKRTIALSVCAFIWLLDFTLTYVFYPNNLPEKMHTCYYRVHHSLSLRLFLINIITGFLCPLLIVTFCSLHMILLLKSEGSDQKPKRRFVGVIIANLTVFVVCFTPIHVMFTMQYFHKEWNGVLQEFREVSDWIATTNCCLDSIGYYFLLRNNKTQYRSTENKTNNHMTIHSRSNMDILTTE</sequence>
<evidence type="ECO:0000256" key="5">
    <source>
        <dbReference type="ARBA" id="ARBA00023136"/>
    </source>
</evidence>
<dbReference type="InterPro" id="IPR000276">
    <property type="entry name" value="GPCR_Rhodpsn"/>
</dbReference>
<feature type="transmembrane region" description="Helical" evidence="10">
    <location>
        <begin position="147"/>
        <end position="167"/>
    </location>
</feature>
<keyword evidence="3 10" id="KW-1133">Transmembrane helix</keyword>
<dbReference type="GO" id="GO:0005886">
    <property type="term" value="C:plasma membrane"/>
    <property type="evidence" value="ECO:0007669"/>
    <property type="project" value="TreeGrafter"/>
</dbReference>
<proteinExistence type="inferred from homology"/>
<dbReference type="Ensembl" id="ENSDCDT00010049655.1">
    <property type="protein sequence ID" value="ENSDCDP00010039864.1"/>
    <property type="gene ID" value="ENSDCDG00010025546.1"/>
</dbReference>
<evidence type="ECO:0000256" key="4">
    <source>
        <dbReference type="ARBA" id="ARBA00023040"/>
    </source>
</evidence>
<evidence type="ECO:0000256" key="7">
    <source>
        <dbReference type="ARBA" id="ARBA00023180"/>
    </source>
</evidence>